<proteinExistence type="predicted"/>
<dbReference type="Pfam" id="PF00646">
    <property type="entry name" value="F-box"/>
    <property type="match status" value="1"/>
</dbReference>
<dbReference type="InterPro" id="IPR053781">
    <property type="entry name" value="F-box_AtFBL13-like"/>
</dbReference>
<dbReference type="Pfam" id="PF24758">
    <property type="entry name" value="LRR_At5g56370"/>
    <property type="match status" value="1"/>
</dbReference>
<dbReference type="InterPro" id="IPR032675">
    <property type="entry name" value="LRR_dom_sf"/>
</dbReference>
<dbReference type="CDD" id="cd22160">
    <property type="entry name" value="F-box_AtFBL13-like"/>
    <property type="match status" value="1"/>
</dbReference>
<dbReference type="Pfam" id="PF08387">
    <property type="entry name" value="FBD"/>
    <property type="match status" value="1"/>
</dbReference>
<dbReference type="SUPFAM" id="SSF52047">
    <property type="entry name" value="RNI-like"/>
    <property type="match status" value="1"/>
</dbReference>
<dbReference type="SMART" id="SM00579">
    <property type="entry name" value="FBD"/>
    <property type="match status" value="1"/>
</dbReference>
<name>A0A2N9H1N8_FAGSY</name>
<dbReference type="PANTHER" id="PTHR31639">
    <property type="entry name" value="F-BOX PROTEIN-LIKE"/>
    <property type="match status" value="1"/>
</dbReference>
<accession>A0A2N9H1N8</accession>
<dbReference type="PANTHER" id="PTHR31639:SF237">
    <property type="entry name" value="F-BOX DOMAIN-CONTAINING PROTEIN"/>
    <property type="match status" value="1"/>
</dbReference>
<protein>
    <recommendedName>
        <fullName evidence="1">FBD domain-containing protein</fullName>
    </recommendedName>
</protein>
<dbReference type="EMBL" id="OIVN01002668">
    <property type="protein sequence ID" value="SPD05474.1"/>
    <property type="molecule type" value="Genomic_DNA"/>
</dbReference>
<organism evidence="2">
    <name type="scientific">Fagus sylvatica</name>
    <name type="common">Beechnut</name>
    <dbReference type="NCBI Taxonomy" id="28930"/>
    <lineage>
        <taxon>Eukaryota</taxon>
        <taxon>Viridiplantae</taxon>
        <taxon>Streptophyta</taxon>
        <taxon>Embryophyta</taxon>
        <taxon>Tracheophyta</taxon>
        <taxon>Spermatophyta</taxon>
        <taxon>Magnoliopsida</taxon>
        <taxon>eudicotyledons</taxon>
        <taxon>Gunneridae</taxon>
        <taxon>Pentapetalae</taxon>
        <taxon>rosids</taxon>
        <taxon>fabids</taxon>
        <taxon>Fagales</taxon>
        <taxon>Fagaceae</taxon>
        <taxon>Fagus</taxon>
    </lineage>
</organism>
<reference evidence="2" key="1">
    <citation type="submission" date="2018-02" db="EMBL/GenBank/DDBJ databases">
        <authorList>
            <person name="Cohen D.B."/>
            <person name="Kent A.D."/>
        </authorList>
    </citation>
    <scope>NUCLEOTIDE SEQUENCE</scope>
</reference>
<dbReference type="InterPro" id="IPR006566">
    <property type="entry name" value="FBD"/>
</dbReference>
<dbReference type="InterPro" id="IPR001810">
    <property type="entry name" value="F-box_dom"/>
</dbReference>
<evidence type="ECO:0000259" key="1">
    <source>
        <dbReference type="SMART" id="SM00579"/>
    </source>
</evidence>
<evidence type="ECO:0000313" key="2">
    <source>
        <dbReference type="EMBL" id="SPD05474.1"/>
    </source>
</evidence>
<sequence>MTQMGDSPDLDFISDLPQSIIESILTQLPIREAVRTSVLSSKWRYRWATITHLVFDEKCVTLSNDRDLVENKIVNFITRALFLHQGPIHKFQLSTSYLQSCPEIDQWILFLSRKDIKELVLELDETEWIRVPSCLFNCKKLTRLELFRCELDPPLTFKGFVCLKSLKLYQVFVASDAIESLISSCPLLESLTLSYIDSLTLNIRAPNLKYLCLEGEFKDICLENTPLLIAMSVAMYMTEDIAEHMEQSTSCNFIKFLGGVPHLERLIGRIYFTKSSSNTLAGMEATDLDFWEKDCPSHFLFERLKVVKMTEMSGVPHEMEFIKFLLENSPVLEVMSIVPCSFVTEGRLNMLIELVRFRRASAKAEILFIQR</sequence>
<dbReference type="SUPFAM" id="SSF81383">
    <property type="entry name" value="F-box domain"/>
    <property type="match status" value="1"/>
</dbReference>
<dbReference type="InterPro" id="IPR036047">
    <property type="entry name" value="F-box-like_dom_sf"/>
</dbReference>
<dbReference type="InterPro" id="IPR055411">
    <property type="entry name" value="LRR_FXL15/At3g58940/PEG3-like"/>
</dbReference>
<dbReference type="Gene3D" id="3.80.10.10">
    <property type="entry name" value="Ribonuclease Inhibitor"/>
    <property type="match status" value="1"/>
</dbReference>
<feature type="domain" description="FBD" evidence="1">
    <location>
        <begin position="297"/>
        <end position="369"/>
    </location>
</feature>
<gene>
    <name evidence="2" type="ORF">FSB_LOCUS33356</name>
</gene>
<dbReference type="AlphaFoldDB" id="A0A2N9H1N8"/>